<reference evidence="7 8" key="1">
    <citation type="journal article" date="2019" name="Sci. Rep.">
        <title>Orb-weaving spider Araneus ventricosus genome elucidates the spidroin gene catalogue.</title>
        <authorList>
            <person name="Kono N."/>
            <person name="Nakamura H."/>
            <person name="Ohtoshi R."/>
            <person name="Moran D.A.P."/>
            <person name="Shinohara A."/>
            <person name="Yoshida Y."/>
            <person name="Fujiwara M."/>
            <person name="Mori M."/>
            <person name="Tomita M."/>
            <person name="Arakawa K."/>
        </authorList>
    </citation>
    <scope>NUCLEOTIDE SEQUENCE [LARGE SCALE GENOMIC DNA]</scope>
</reference>
<dbReference type="PANTHER" id="PTHR24043">
    <property type="entry name" value="SCAVENGER RECEPTOR CLASS F"/>
    <property type="match status" value="1"/>
</dbReference>
<name>A0A4Y2K1G8_ARAVE</name>
<sequence>MKLFPSDYHGKLFFLIFCDLPSYSSFIPECPENTYGESCIYECSCSNNSACDPENGDCTCLPGWMEENCSIPCTIGMYGLNCSFFCNCTDNCTCNPIDGECACEESDSSDKTYHSLKKIGIGATFDESESSWDILIILLIACVLLGLLLFISFVLCITKRAKKSRSCLRKDENSTTNVIQGNSSPSISSFRFMNPNYEASDNVDTLNNKTKLSFSSANTFTVKKEEKELDLEEEEFGIPDCDKASPFEKQSKQIFFGNEVTKDGEKNVTGIPGIRYSKTAQPLGVPDEDVSSQTNSIYADVEYKNEENSEISKNPTEKKEA</sequence>
<dbReference type="FunFam" id="2.170.300.10:FF:000041">
    <property type="entry name" value="Tyrosine protein kinase receptor tie-1, putative"/>
    <property type="match status" value="1"/>
</dbReference>
<evidence type="ECO:0000256" key="3">
    <source>
        <dbReference type="ARBA" id="ARBA00022737"/>
    </source>
</evidence>
<evidence type="ECO:0000256" key="6">
    <source>
        <dbReference type="SAM" id="Phobius"/>
    </source>
</evidence>
<feature type="region of interest" description="Disordered" evidence="5">
    <location>
        <begin position="277"/>
        <end position="321"/>
    </location>
</feature>
<evidence type="ECO:0000256" key="4">
    <source>
        <dbReference type="ARBA" id="ARBA00023157"/>
    </source>
</evidence>
<proteinExistence type="predicted"/>
<evidence type="ECO:0000313" key="7">
    <source>
        <dbReference type="EMBL" id="GBM95282.1"/>
    </source>
</evidence>
<evidence type="ECO:0000256" key="1">
    <source>
        <dbReference type="ARBA" id="ARBA00022536"/>
    </source>
</evidence>
<dbReference type="Proteomes" id="UP000499080">
    <property type="component" value="Unassembled WGS sequence"/>
</dbReference>
<keyword evidence="3" id="KW-0677">Repeat</keyword>
<keyword evidence="1" id="KW-0245">EGF-like domain</keyword>
<dbReference type="OrthoDB" id="6159318at2759"/>
<evidence type="ECO:0000256" key="5">
    <source>
        <dbReference type="SAM" id="MobiDB-lite"/>
    </source>
</evidence>
<evidence type="ECO:0008006" key="9">
    <source>
        <dbReference type="Google" id="ProtNLM"/>
    </source>
</evidence>
<dbReference type="GO" id="GO:0005044">
    <property type="term" value="F:scavenger receptor activity"/>
    <property type="evidence" value="ECO:0007669"/>
    <property type="project" value="InterPro"/>
</dbReference>
<accession>A0A4Y2K1G8</accession>
<keyword evidence="8" id="KW-1185">Reference proteome</keyword>
<evidence type="ECO:0000256" key="2">
    <source>
        <dbReference type="ARBA" id="ARBA00022729"/>
    </source>
</evidence>
<keyword evidence="6" id="KW-0472">Membrane</keyword>
<keyword evidence="2" id="KW-0732">Signal</keyword>
<dbReference type="EMBL" id="BGPR01004044">
    <property type="protein sequence ID" value="GBM95282.1"/>
    <property type="molecule type" value="Genomic_DNA"/>
</dbReference>
<dbReference type="InterPro" id="IPR042635">
    <property type="entry name" value="MEGF10/SREC1/2-like"/>
</dbReference>
<protein>
    <recommendedName>
        <fullName evidence="9">EGF-like domain-containing protein</fullName>
    </recommendedName>
</protein>
<evidence type="ECO:0000313" key="8">
    <source>
        <dbReference type="Proteomes" id="UP000499080"/>
    </source>
</evidence>
<keyword evidence="6" id="KW-1133">Transmembrane helix</keyword>
<keyword evidence="6" id="KW-0812">Transmembrane</keyword>
<dbReference type="AlphaFoldDB" id="A0A4Y2K1G8"/>
<organism evidence="7 8">
    <name type="scientific">Araneus ventricosus</name>
    <name type="common">Orbweaver spider</name>
    <name type="synonym">Epeira ventricosa</name>
    <dbReference type="NCBI Taxonomy" id="182803"/>
    <lineage>
        <taxon>Eukaryota</taxon>
        <taxon>Metazoa</taxon>
        <taxon>Ecdysozoa</taxon>
        <taxon>Arthropoda</taxon>
        <taxon>Chelicerata</taxon>
        <taxon>Arachnida</taxon>
        <taxon>Araneae</taxon>
        <taxon>Araneomorphae</taxon>
        <taxon>Entelegynae</taxon>
        <taxon>Araneoidea</taxon>
        <taxon>Araneidae</taxon>
        <taxon>Araneus</taxon>
    </lineage>
</organism>
<feature type="transmembrane region" description="Helical" evidence="6">
    <location>
        <begin position="134"/>
        <end position="157"/>
    </location>
</feature>
<keyword evidence="4" id="KW-1015">Disulfide bond</keyword>
<dbReference type="Gene3D" id="2.170.300.10">
    <property type="entry name" value="Tie2 ligand-binding domain superfamily"/>
    <property type="match status" value="1"/>
</dbReference>
<gene>
    <name evidence="7" type="ORF">AVEN_230073_1</name>
</gene>
<comment type="caution">
    <text evidence="7">The sequence shown here is derived from an EMBL/GenBank/DDBJ whole genome shotgun (WGS) entry which is preliminary data.</text>
</comment>
<dbReference type="PANTHER" id="PTHR24043:SF8">
    <property type="entry name" value="EGF-LIKE DOMAIN-CONTAINING PROTEIN"/>
    <property type="match status" value="1"/>
</dbReference>